<sequence>MADELKIQSIGSGAGDGPLSSLETSKYDFSSTKYPSEGLGTEIPSYIVFYINLPQSGKYESKGETFIPGVTSISDQNISLSRGVNSVIQNGVKSGIALGVVKTATDVISSGMRGNIEGVGKAAAGGVVTGGVASGVGLISENIVKRPAYNRIKEAIAIYMPDTIFHTYNHDYNALSLTEALGDIGKAQRGVNALGEGMEKLGNGEVKDAIATAYRAGGAEMIGNLAEKTGVVGAGYTDVLLRSQGLALNPQVELIYKGTQNRNFIFEFKFQPKNAKESEQITGIIQKFRKYAAPDLSSSAGTYFIPPGQFDIEYRFLNNVNPFIGRISTCVLENIAVNYSSAGQFSTFNDGMPVEISLQLTFKEADIITRDMVAKQGF</sequence>
<proteinExistence type="predicted"/>
<protein>
    <submittedName>
        <fullName evidence="1">Baseplate tail-tube protein gp48, T4-like virus</fullName>
    </submittedName>
</protein>
<dbReference type="Pfam" id="PF11091">
    <property type="entry name" value="T4_tail_cap"/>
    <property type="match status" value="1"/>
</dbReference>
<dbReference type="InterPro" id="IPR024389">
    <property type="entry name" value="Gp48_T4-like"/>
</dbReference>
<evidence type="ECO:0000313" key="1">
    <source>
        <dbReference type="EMBL" id="CAB4124120.1"/>
    </source>
</evidence>
<reference evidence="1" key="1">
    <citation type="submission" date="2020-04" db="EMBL/GenBank/DDBJ databases">
        <authorList>
            <person name="Chiriac C."/>
            <person name="Salcher M."/>
            <person name="Ghai R."/>
            <person name="Kavagutti S V."/>
        </authorList>
    </citation>
    <scope>NUCLEOTIDE SEQUENCE</scope>
</reference>
<accession>A0A6J5KV95</accession>
<gene>
    <name evidence="1" type="ORF">UFOVP49_17</name>
</gene>
<dbReference type="EMBL" id="LR796178">
    <property type="protein sequence ID" value="CAB4124120.1"/>
    <property type="molecule type" value="Genomic_DNA"/>
</dbReference>
<organism evidence="1">
    <name type="scientific">uncultured Caudovirales phage</name>
    <dbReference type="NCBI Taxonomy" id="2100421"/>
    <lineage>
        <taxon>Viruses</taxon>
        <taxon>Duplodnaviria</taxon>
        <taxon>Heunggongvirae</taxon>
        <taxon>Uroviricota</taxon>
        <taxon>Caudoviricetes</taxon>
        <taxon>Peduoviridae</taxon>
        <taxon>Maltschvirus</taxon>
        <taxon>Maltschvirus maltsch</taxon>
    </lineage>
</organism>
<name>A0A6J5KV95_9CAUD</name>